<name>A0A1J5RPS5_9ZZZZ</name>
<keyword evidence="2" id="KW-0489">Methyltransferase</keyword>
<evidence type="ECO:0000256" key="1">
    <source>
        <dbReference type="ARBA" id="ARBA00012162"/>
    </source>
</evidence>
<dbReference type="PANTHER" id="PTHR45790">
    <property type="entry name" value="SIROHEME SYNTHASE-RELATED"/>
    <property type="match status" value="1"/>
</dbReference>
<dbReference type="PROSITE" id="PS00840">
    <property type="entry name" value="SUMT_2"/>
    <property type="match status" value="1"/>
</dbReference>
<dbReference type="PANTHER" id="PTHR45790:SF1">
    <property type="entry name" value="SIROHEME SYNTHASE"/>
    <property type="match status" value="1"/>
</dbReference>
<evidence type="ECO:0000256" key="3">
    <source>
        <dbReference type="ARBA" id="ARBA00022679"/>
    </source>
</evidence>
<evidence type="ECO:0000256" key="2">
    <source>
        <dbReference type="ARBA" id="ARBA00022603"/>
    </source>
</evidence>
<dbReference type="CDD" id="cd11642">
    <property type="entry name" value="SUMT"/>
    <property type="match status" value="1"/>
</dbReference>
<dbReference type="InterPro" id="IPR003043">
    <property type="entry name" value="Uropor_MeTrfase_CS"/>
</dbReference>
<dbReference type="InterPro" id="IPR000878">
    <property type="entry name" value="4pyrrol_Mease"/>
</dbReference>
<dbReference type="GO" id="GO:0019354">
    <property type="term" value="P:siroheme biosynthetic process"/>
    <property type="evidence" value="ECO:0007669"/>
    <property type="project" value="InterPro"/>
</dbReference>
<dbReference type="Gene3D" id="3.30.950.10">
    <property type="entry name" value="Methyltransferase, Cobalt-precorrin-4 Transmethylase, Domain 2"/>
    <property type="match status" value="1"/>
</dbReference>
<dbReference type="InterPro" id="IPR035996">
    <property type="entry name" value="4pyrrol_Methylase_sf"/>
</dbReference>
<evidence type="ECO:0000256" key="4">
    <source>
        <dbReference type="ARBA" id="ARBA00022691"/>
    </source>
</evidence>
<protein>
    <recommendedName>
        <fullName evidence="1">uroporphyrinogen-III C-methyltransferase</fullName>
        <ecNumber evidence="1">2.1.1.107</ecNumber>
    </recommendedName>
</protein>
<dbReference type="FunFam" id="3.40.1010.10:FF:000001">
    <property type="entry name" value="Siroheme synthase"/>
    <property type="match status" value="1"/>
</dbReference>
<organism evidence="8">
    <name type="scientific">mine drainage metagenome</name>
    <dbReference type="NCBI Taxonomy" id="410659"/>
    <lineage>
        <taxon>unclassified sequences</taxon>
        <taxon>metagenomes</taxon>
        <taxon>ecological metagenomes</taxon>
    </lineage>
</organism>
<proteinExistence type="predicted"/>
<keyword evidence="4" id="KW-0949">S-adenosyl-L-methionine</keyword>
<dbReference type="InterPro" id="IPR014776">
    <property type="entry name" value="4pyrrole_Mease_sub2"/>
</dbReference>
<comment type="caution">
    <text evidence="8">The sequence shown here is derived from an EMBL/GenBank/DDBJ whole genome shotgun (WGS) entry which is preliminary data.</text>
</comment>
<dbReference type="FunFam" id="3.30.950.10:FF:000001">
    <property type="entry name" value="Siroheme synthase"/>
    <property type="match status" value="1"/>
</dbReference>
<gene>
    <name evidence="8" type="primary">cysG_10</name>
    <name evidence="8" type="ORF">GALL_241310</name>
</gene>
<sequence length="289" mass="30485">MPVEASRSRHGMVYIVGAGPGPADLLTLRALDRIQRAEVVLHDRLIAPDVLALLPPQAERLYVGKALGHHAVAQAQIHALLIEQARMGRCVVRLKGGDPHIFGRGGEEVQALQAAGLSFEVVPGVSASNGCASAAGIPLTHRELAHSCTFLSGHLAQGDIDSGANLDWAALARPRQTRVFYMGVERVASIARRLIAHGLAPDTPAAIVQDGTRPSQRVWAMGLEALVEQAPPYGPRPGLLIIGETVALSPHFVAAVAASLSPGAKASQPREHANHFSGTGREPRQSIRG</sequence>
<dbReference type="NCBIfam" id="TIGR01469">
    <property type="entry name" value="cobA_cysG_Cterm"/>
    <property type="match status" value="1"/>
</dbReference>
<dbReference type="GO" id="GO:0004851">
    <property type="term" value="F:uroporphyrin-III C-methyltransferase activity"/>
    <property type="evidence" value="ECO:0007669"/>
    <property type="project" value="UniProtKB-EC"/>
</dbReference>
<evidence type="ECO:0000313" key="8">
    <source>
        <dbReference type="EMBL" id="OIQ93943.1"/>
    </source>
</evidence>
<accession>A0A1J5RPS5</accession>
<feature type="domain" description="Tetrapyrrole methylase" evidence="7">
    <location>
        <begin position="12"/>
        <end position="225"/>
    </location>
</feature>
<dbReference type="PROSITE" id="PS00839">
    <property type="entry name" value="SUMT_1"/>
    <property type="match status" value="1"/>
</dbReference>
<keyword evidence="5" id="KW-0627">Porphyrin biosynthesis</keyword>
<evidence type="ECO:0000259" key="7">
    <source>
        <dbReference type="Pfam" id="PF00590"/>
    </source>
</evidence>
<dbReference type="AlphaFoldDB" id="A0A1J5RPS5"/>
<dbReference type="SUPFAM" id="SSF53790">
    <property type="entry name" value="Tetrapyrrole methylase"/>
    <property type="match status" value="1"/>
</dbReference>
<feature type="region of interest" description="Disordered" evidence="6">
    <location>
        <begin position="263"/>
        <end position="289"/>
    </location>
</feature>
<dbReference type="InterPro" id="IPR050161">
    <property type="entry name" value="Siro_Cobalamin_biosynth"/>
</dbReference>
<keyword evidence="3" id="KW-0808">Transferase</keyword>
<dbReference type="Pfam" id="PF00590">
    <property type="entry name" value="TP_methylase"/>
    <property type="match status" value="1"/>
</dbReference>
<dbReference type="Gene3D" id="3.40.1010.10">
    <property type="entry name" value="Cobalt-precorrin-4 Transmethylase, Domain 1"/>
    <property type="match status" value="1"/>
</dbReference>
<reference evidence="8" key="1">
    <citation type="submission" date="2016-10" db="EMBL/GenBank/DDBJ databases">
        <title>Sequence of Gallionella enrichment culture.</title>
        <authorList>
            <person name="Poehlein A."/>
            <person name="Muehling M."/>
            <person name="Daniel R."/>
        </authorList>
    </citation>
    <scope>NUCLEOTIDE SEQUENCE</scope>
</reference>
<evidence type="ECO:0000256" key="6">
    <source>
        <dbReference type="SAM" id="MobiDB-lite"/>
    </source>
</evidence>
<dbReference type="InterPro" id="IPR014777">
    <property type="entry name" value="4pyrrole_Mease_sub1"/>
</dbReference>
<evidence type="ECO:0000256" key="5">
    <source>
        <dbReference type="ARBA" id="ARBA00023244"/>
    </source>
</evidence>
<dbReference type="NCBIfam" id="NF004790">
    <property type="entry name" value="PRK06136.1"/>
    <property type="match status" value="1"/>
</dbReference>
<dbReference type="EC" id="2.1.1.107" evidence="1"/>
<dbReference type="EMBL" id="MLJW01000197">
    <property type="protein sequence ID" value="OIQ93943.1"/>
    <property type="molecule type" value="Genomic_DNA"/>
</dbReference>
<dbReference type="GO" id="GO:0032259">
    <property type="term" value="P:methylation"/>
    <property type="evidence" value="ECO:0007669"/>
    <property type="project" value="UniProtKB-KW"/>
</dbReference>
<dbReference type="InterPro" id="IPR006366">
    <property type="entry name" value="CobA/CysG_C"/>
</dbReference>